<feature type="transmembrane region" description="Helical" evidence="7">
    <location>
        <begin position="139"/>
        <end position="158"/>
    </location>
</feature>
<gene>
    <name evidence="9" type="ORF">JYA63_11580</name>
</gene>
<dbReference type="Proteomes" id="UP001296923">
    <property type="component" value="Unassembled WGS sequence"/>
</dbReference>
<evidence type="ECO:0000259" key="8">
    <source>
        <dbReference type="PROSITE" id="PS50850"/>
    </source>
</evidence>
<evidence type="ECO:0000256" key="5">
    <source>
        <dbReference type="ARBA" id="ARBA00022989"/>
    </source>
</evidence>
<feature type="transmembrane region" description="Helical" evidence="7">
    <location>
        <begin position="267"/>
        <end position="290"/>
    </location>
</feature>
<dbReference type="EMBL" id="JAFHKR010000039">
    <property type="protein sequence ID" value="MBN3554911.1"/>
    <property type="molecule type" value="Genomic_DNA"/>
</dbReference>
<dbReference type="PRINTS" id="PR01036">
    <property type="entry name" value="TCRTETB"/>
</dbReference>
<evidence type="ECO:0000256" key="1">
    <source>
        <dbReference type="ARBA" id="ARBA00004651"/>
    </source>
</evidence>
<feature type="transmembrane region" description="Helical" evidence="7">
    <location>
        <begin position="489"/>
        <end position="513"/>
    </location>
</feature>
<keyword evidence="3" id="KW-1003">Cell membrane</keyword>
<reference evidence="9 10" key="1">
    <citation type="submission" date="2021-01" db="EMBL/GenBank/DDBJ databases">
        <title>Genome Sequencing of Type Strains.</title>
        <authorList>
            <person name="Lemaire J.F."/>
            <person name="Inderbitzin P."/>
            <person name="Collins S.B."/>
            <person name="Wespe N."/>
            <person name="Knight-Connoni V."/>
        </authorList>
    </citation>
    <scope>NUCLEOTIDE SEQUENCE [LARGE SCALE GENOMIC DNA]</scope>
    <source>
        <strain evidence="9 10">DSM 23009</strain>
    </source>
</reference>
<evidence type="ECO:0000256" key="6">
    <source>
        <dbReference type="ARBA" id="ARBA00023136"/>
    </source>
</evidence>
<feature type="transmembrane region" description="Helical" evidence="7">
    <location>
        <begin position="110"/>
        <end position="127"/>
    </location>
</feature>
<dbReference type="CDD" id="cd17502">
    <property type="entry name" value="MFS_Azr1_MDR_like"/>
    <property type="match status" value="1"/>
</dbReference>
<organism evidence="9 10">
    <name type="scientific">Fictibacillus nanhaiensis</name>
    <dbReference type="NCBI Taxonomy" id="742169"/>
    <lineage>
        <taxon>Bacteria</taxon>
        <taxon>Bacillati</taxon>
        <taxon>Bacillota</taxon>
        <taxon>Bacilli</taxon>
        <taxon>Bacillales</taxon>
        <taxon>Fictibacillaceae</taxon>
        <taxon>Fictibacillus</taxon>
    </lineage>
</organism>
<comment type="subcellular location">
    <subcellularLocation>
        <location evidence="1">Cell membrane</location>
        <topology evidence="1">Multi-pass membrane protein</topology>
    </subcellularLocation>
</comment>
<name>A0ABS2ZQH2_9BACL</name>
<feature type="transmembrane region" description="Helical" evidence="7">
    <location>
        <begin position="332"/>
        <end position="349"/>
    </location>
</feature>
<feature type="transmembrane region" description="Helical" evidence="7">
    <location>
        <begin position="229"/>
        <end position="246"/>
    </location>
</feature>
<feature type="domain" description="Major facilitator superfamily (MFS) profile" evidence="8">
    <location>
        <begin position="12"/>
        <end position="517"/>
    </location>
</feature>
<evidence type="ECO:0000313" key="9">
    <source>
        <dbReference type="EMBL" id="MBN3554911.1"/>
    </source>
</evidence>
<feature type="transmembrane region" description="Helical" evidence="7">
    <location>
        <begin position="361"/>
        <end position="381"/>
    </location>
</feature>
<dbReference type="InterPro" id="IPR005829">
    <property type="entry name" value="Sugar_transporter_CS"/>
</dbReference>
<dbReference type="PROSITE" id="PS00216">
    <property type="entry name" value="SUGAR_TRANSPORT_1"/>
    <property type="match status" value="1"/>
</dbReference>
<keyword evidence="6 7" id="KW-0472">Membrane</keyword>
<evidence type="ECO:0000256" key="2">
    <source>
        <dbReference type="ARBA" id="ARBA00022448"/>
    </source>
</evidence>
<comment type="caution">
    <text evidence="9">The sequence shown here is derived from an EMBL/GenBank/DDBJ whole genome shotgun (WGS) entry which is preliminary data.</text>
</comment>
<protein>
    <submittedName>
        <fullName evidence="9">MFS transporter</fullName>
    </submittedName>
</protein>
<feature type="transmembrane region" description="Helical" evidence="7">
    <location>
        <begin position="164"/>
        <end position="186"/>
    </location>
</feature>
<dbReference type="PANTHER" id="PTHR23501">
    <property type="entry name" value="MAJOR FACILITATOR SUPERFAMILY"/>
    <property type="match status" value="1"/>
</dbReference>
<accession>A0ABS2ZQH2</accession>
<keyword evidence="4 7" id="KW-0812">Transmembrane</keyword>
<dbReference type="SUPFAM" id="SSF103473">
    <property type="entry name" value="MFS general substrate transporter"/>
    <property type="match status" value="1"/>
</dbReference>
<dbReference type="InterPro" id="IPR036259">
    <property type="entry name" value="MFS_trans_sf"/>
</dbReference>
<feature type="transmembrane region" description="Helical" evidence="7">
    <location>
        <begin position="198"/>
        <end position="217"/>
    </location>
</feature>
<dbReference type="Gene3D" id="1.20.1250.20">
    <property type="entry name" value="MFS general substrate transporter like domains"/>
    <property type="match status" value="1"/>
</dbReference>
<evidence type="ECO:0000256" key="3">
    <source>
        <dbReference type="ARBA" id="ARBA00022475"/>
    </source>
</evidence>
<evidence type="ECO:0000313" key="10">
    <source>
        <dbReference type="Proteomes" id="UP001296923"/>
    </source>
</evidence>
<dbReference type="Pfam" id="PF07690">
    <property type="entry name" value="MFS_1"/>
    <property type="match status" value="1"/>
</dbReference>
<evidence type="ECO:0000256" key="7">
    <source>
        <dbReference type="SAM" id="Phobius"/>
    </source>
</evidence>
<feature type="transmembrane region" description="Helical" evidence="7">
    <location>
        <begin position="12"/>
        <end position="34"/>
    </location>
</feature>
<dbReference type="InterPro" id="IPR011701">
    <property type="entry name" value="MFS"/>
</dbReference>
<sequence>MEHLEMRRKVIIMLSIMSAMLFAALNQTIVGTSLPKIIADLGGIEYYSWVFTIFMLTSSITAILVGKLSDIYGRKPFILLGIGVFTAGSLLCGISGSILELVLFRGVQGFGGGMIMSTAFTAVGDLFPPRERGRWQGIMSSVFGLASVFGPTLGGYIVDHFHWHWVFWIFLPFGLVAFAAISFLFPSVQRKEKESIDYTGSLLLTLTMVPLLLSFTWAGNQYDWVSPEIIGLFTVTIVAFFLFVATEKRVSSPVLPLDMFKNKVFTVSNIIGFFLGAGMFGSIMYMPFFIQGVMGTSATKSGFVMMPLTLAMVAGSTISGQMITKTGKYKKLAMLGLFIMVSGMTSMHFMDTQTTNTTAILNMILVGSGLGIAFPIFTLTVQNAIEHKYLGVATSSVQLFRQLGGTIGVSIMGSVMNNSLAEHFNKESQKLVASSPSVTPEMGAQIKELANPQVLLNQTAVLEKFSALPPESLNMIKQVLGILRESLSYALNGVFLTGAIVIGTAFILTFFFLQEIPLRTSNEEKNTSHEQASERKLG</sequence>
<keyword evidence="5 7" id="KW-1133">Transmembrane helix</keyword>
<dbReference type="RefSeq" id="WP_205725882.1">
    <property type="nucleotide sequence ID" value="NZ_JAFHKR010000039.1"/>
</dbReference>
<evidence type="ECO:0000256" key="4">
    <source>
        <dbReference type="ARBA" id="ARBA00022692"/>
    </source>
</evidence>
<dbReference type="Gene3D" id="1.20.1720.10">
    <property type="entry name" value="Multidrug resistance protein D"/>
    <property type="match status" value="1"/>
</dbReference>
<dbReference type="PROSITE" id="PS50850">
    <property type="entry name" value="MFS"/>
    <property type="match status" value="1"/>
</dbReference>
<dbReference type="PANTHER" id="PTHR23501:SF197">
    <property type="entry name" value="COMD"/>
    <property type="match status" value="1"/>
</dbReference>
<feature type="transmembrane region" description="Helical" evidence="7">
    <location>
        <begin position="46"/>
        <end position="65"/>
    </location>
</feature>
<feature type="transmembrane region" description="Helical" evidence="7">
    <location>
        <begin position="77"/>
        <end position="104"/>
    </location>
</feature>
<keyword evidence="10" id="KW-1185">Reference proteome</keyword>
<dbReference type="InterPro" id="IPR020846">
    <property type="entry name" value="MFS_dom"/>
</dbReference>
<keyword evidence="2" id="KW-0813">Transport</keyword>
<dbReference type="InterPro" id="IPR004638">
    <property type="entry name" value="EmrB-like"/>
</dbReference>
<dbReference type="NCBIfam" id="TIGR00711">
    <property type="entry name" value="efflux_EmrB"/>
    <property type="match status" value="1"/>
</dbReference>
<feature type="transmembrane region" description="Helical" evidence="7">
    <location>
        <begin position="302"/>
        <end position="320"/>
    </location>
</feature>
<proteinExistence type="predicted"/>